<dbReference type="InterPro" id="IPR019734">
    <property type="entry name" value="TPR_rpt"/>
</dbReference>
<accession>A0A820FQ16</accession>
<evidence type="ECO:0000313" key="5">
    <source>
        <dbReference type="Proteomes" id="UP000663868"/>
    </source>
</evidence>
<evidence type="ECO:0000256" key="1">
    <source>
        <dbReference type="ARBA" id="ARBA00022737"/>
    </source>
</evidence>
<protein>
    <recommendedName>
        <fullName evidence="6">Tetratricopeptide repeat protein</fullName>
    </recommendedName>
</protein>
<keyword evidence="2 3" id="KW-0802">TPR repeat</keyword>
<dbReference type="Gene3D" id="3.90.176.10">
    <property type="entry name" value="Toxin ADP-ribosyltransferase, Chain A, domain 1"/>
    <property type="match status" value="1"/>
</dbReference>
<feature type="repeat" description="TPR" evidence="3">
    <location>
        <begin position="267"/>
        <end position="300"/>
    </location>
</feature>
<dbReference type="SMART" id="SM00028">
    <property type="entry name" value="TPR"/>
    <property type="match status" value="6"/>
</dbReference>
<dbReference type="InterPro" id="IPR011990">
    <property type="entry name" value="TPR-like_helical_dom_sf"/>
</dbReference>
<feature type="non-terminal residue" evidence="4">
    <location>
        <position position="1"/>
    </location>
</feature>
<dbReference type="EMBL" id="CAJOBB010011704">
    <property type="protein sequence ID" value="CAF4265242.1"/>
    <property type="molecule type" value="Genomic_DNA"/>
</dbReference>
<keyword evidence="1" id="KW-0677">Repeat</keyword>
<evidence type="ECO:0008006" key="6">
    <source>
        <dbReference type="Google" id="ProtNLM"/>
    </source>
</evidence>
<reference evidence="4" key="1">
    <citation type="submission" date="2021-02" db="EMBL/GenBank/DDBJ databases">
        <authorList>
            <person name="Nowell W R."/>
        </authorList>
    </citation>
    <scope>NUCLEOTIDE SEQUENCE</scope>
</reference>
<feature type="repeat" description="TPR" evidence="3">
    <location>
        <begin position="183"/>
        <end position="216"/>
    </location>
</feature>
<dbReference type="Proteomes" id="UP000663868">
    <property type="component" value="Unassembled WGS sequence"/>
</dbReference>
<dbReference type="PANTHER" id="PTHR45641:SF1">
    <property type="entry name" value="AAA+ ATPASE DOMAIN-CONTAINING PROTEIN"/>
    <property type="match status" value="1"/>
</dbReference>
<feature type="repeat" description="TPR" evidence="3">
    <location>
        <begin position="141"/>
        <end position="174"/>
    </location>
</feature>
<proteinExistence type="predicted"/>
<evidence type="ECO:0000313" key="4">
    <source>
        <dbReference type="EMBL" id="CAF4265242.1"/>
    </source>
</evidence>
<dbReference type="PROSITE" id="PS50293">
    <property type="entry name" value="TPR_REGION"/>
    <property type="match status" value="1"/>
</dbReference>
<dbReference type="Gene3D" id="1.25.40.10">
    <property type="entry name" value="Tetratricopeptide repeat domain"/>
    <property type="match status" value="2"/>
</dbReference>
<gene>
    <name evidence="4" type="ORF">KXQ929_LOCUS43573</name>
</gene>
<dbReference type="PROSITE" id="PS50005">
    <property type="entry name" value="TPR"/>
    <property type="match status" value="4"/>
</dbReference>
<dbReference type="PANTHER" id="PTHR45641">
    <property type="entry name" value="TETRATRICOPEPTIDE REPEAT PROTEIN (AFU_ORTHOLOGUE AFUA_6G03870)"/>
    <property type="match status" value="1"/>
</dbReference>
<feature type="repeat" description="TPR" evidence="3">
    <location>
        <begin position="309"/>
        <end position="342"/>
    </location>
</feature>
<evidence type="ECO:0000256" key="3">
    <source>
        <dbReference type="PROSITE-ProRule" id="PRU00339"/>
    </source>
</evidence>
<sequence length="364" mass="41384">KNRDVSLNFAQLTATNPDLIGILFVMSINPTDSTSPFASVTDVSYFHTEDEVLFSMHTVFRIGDIKPMDGNNDLYQANLTLTSDNDQDLRTLTDRIRQETFPDPTGWDILGELLIKMGQFNKAQEIYEILLHQTTNESVKAPIYNQLGAIKNYRGEYPEALTYYEKSLAIYQITLPFNHRDLGVSYMDIGNVYRNMDDYSKALSYHEKAVSILQQSLPSNHPDLASSNVCTGIVYYSMGDYPKTLFYHEKDLAISQQSLPSNHPHLAMSYNNIGAVYSKMGDYPKALSYYEKNLSILQQSLPSNHPSLASSYDCMDLVYEKMGNYAKAHSFYERAVQIGHQSLPSNHPNLQNYSKNLENIKKKL</sequence>
<name>A0A820FQ16_9BILA</name>
<evidence type="ECO:0000256" key="2">
    <source>
        <dbReference type="ARBA" id="ARBA00022803"/>
    </source>
</evidence>
<organism evidence="4 5">
    <name type="scientific">Adineta steineri</name>
    <dbReference type="NCBI Taxonomy" id="433720"/>
    <lineage>
        <taxon>Eukaryota</taxon>
        <taxon>Metazoa</taxon>
        <taxon>Spiralia</taxon>
        <taxon>Gnathifera</taxon>
        <taxon>Rotifera</taxon>
        <taxon>Eurotatoria</taxon>
        <taxon>Bdelloidea</taxon>
        <taxon>Adinetida</taxon>
        <taxon>Adinetidae</taxon>
        <taxon>Adineta</taxon>
    </lineage>
</organism>
<dbReference type="Pfam" id="PF13424">
    <property type="entry name" value="TPR_12"/>
    <property type="match status" value="2"/>
</dbReference>
<dbReference type="AlphaFoldDB" id="A0A820FQ16"/>
<comment type="caution">
    <text evidence="4">The sequence shown here is derived from an EMBL/GenBank/DDBJ whole genome shotgun (WGS) entry which is preliminary data.</text>
</comment>
<dbReference type="SUPFAM" id="SSF81901">
    <property type="entry name" value="HCP-like"/>
    <property type="match status" value="1"/>
</dbReference>